<dbReference type="Proteomes" id="UP001189429">
    <property type="component" value="Unassembled WGS sequence"/>
</dbReference>
<organism evidence="1 2">
    <name type="scientific">Prorocentrum cordatum</name>
    <dbReference type="NCBI Taxonomy" id="2364126"/>
    <lineage>
        <taxon>Eukaryota</taxon>
        <taxon>Sar</taxon>
        <taxon>Alveolata</taxon>
        <taxon>Dinophyceae</taxon>
        <taxon>Prorocentrales</taxon>
        <taxon>Prorocentraceae</taxon>
        <taxon>Prorocentrum</taxon>
    </lineage>
</organism>
<keyword evidence="2" id="KW-1185">Reference proteome</keyword>
<accession>A0ABN9RR63</accession>
<feature type="non-terminal residue" evidence="1">
    <location>
        <position position="1"/>
    </location>
</feature>
<gene>
    <name evidence="1" type="ORF">PCOR1329_LOCUS22903</name>
</gene>
<feature type="non-terminal residue" evidence="1">
    <location>
        <position position="265"/>
    </location>
</feature>
<sequence>VAPDAPDWMLQHFDERGPPVQQRGLDAATSAMMGTLREGARAAVADLPARVASPTRGRQGCKLGALTDNGAHGIALDMTAWGAKRAGIPLGLKVPGGAFWSALGAPAASSRHVLGAAFIGGEALAIVAQSAEDLDRHIDQSLFIVFPVCEKLHLNINFAMGETKALLVYRGRGAKTRCDARRLDDGALDIPLPQRDLCMRVVESCKHLGTFASLRDSCTAAVNTEVFGSIDVQTPRNLMFMRCLLLSRLLFGVEVLIPTLRQLRR</sequence>
<name>A0ABN9RR63_9DINO</name>
<proteinExistence type="predicted"/>
<reference evidence="1" key="1">
    <citation type="submission" date="2023-10" db="EMBL/GenBank/DDBJ databases">
        <authorList>
            <person name="Chen Y."/>
            <person name="Shah S."/>
            <person name="Dougan E. K."/>
            <person name="Thang M."/>
            <person name="Chan C."/>
        </authorList>
    </citation>
    <scope>NUCLEOTIDE SEQUENCE [LARGE SCALE GENOMIC DNA]</scope>
</reference>
<protein>
    <submittedName>
        <fullName evidence="1">Uncharacterized protein</fullName>
    </submittedName>
</protein>
<evidence type="ECO:0000313" key="2">
    <source>
        <dbReference type="Proteomes" id="UP001189429"/>
    </source>
</evidence>
<dbReference type="EMBL" id="CAUYUJ010007702">
    <property type="protein sequence ID" value="CAK0821704.1"/>
    <property type="molecule type" value="Genomic_DNA"/>
</dbReference>
<comment type="caution">
    <text evidence="1">The sequence shown here is derived from an EMBL/GenBank/DDBJ whole genome shotgun (WGS) entry which is preliminary data.</text>
</comment>
<evidence type="ECO:0000313" key="1">
    <source>
        <dbReference type="EMBL" id="CAK0821704.1"/>
    </source>
</evidence>